<accession>A0ABQ3CXZ9</accession>
<protein>
    <submittedName>
        <fullName evidence="2">Uncharacterized protein</fullName>
    </submittedName>
</protein>
<keyword evidence="1" id="KW-0812">Transmembrane</keyword>
<evidence type="ECO:0000313" key="3">
    <source>
        <dbReference type="Proteomes" id="UP000634455"/>
    </source>
</evidence>
<keyword evidence="3" id="KW-1185">Reference proteome</keyword>
<organism evidence="2 3">
    <name type="scientific">Paramylibacter ulvae</name>
    <dbReference type="NCBI Taxonomy" id="1651968"/>
    <lineage>
        <taxon>Bacteria</taxon>
        <taxon>Pseudomonadati</taxon>
        <taxon>Pseudomonadota</taxon>
        <taxon>Alphaproteobacteria</taxon>
        <taxon>Rhodobacterales</taxon>
        <taxon>Paracoccaceae</taxon>
        <taxon>Paramylibacter</taxon>
    </lineage>
</organism>
<dbReference type="Proteomes" id="UP000634455">
    <property type="component" value="Unassembled WGS sequence"/>
</dbReference>
<keyword evidence="1" id="KW-1133">Transmembrane helix</keyword>
<dbReference type="RefSeq" id="WP_189639318.1">
    <property type="nucleotide sequence ID" value="NZ_BMZF01000001.1"/>
</dbReference>
<evidence type="ECO:0000313" key="2">
    <source>
        <dbReference type="EMBL" id="GHA45899.1"/>
    </source>
</evidence>
<keyword evidence="1" id="KW-0472">Membrane</keyword>
<evidence type="ECO:0000256" key="1">
    <source>
        <dbReference type="SAM" id="Phobius"/>
    </source>
</evidence>
<gene>
    <name evidence="2" type="ORF">GCM10008927_08760</name>
</gene>
<dbReference type="EMBL" id="BMZF01000001">
    <property type="protein sequence ID" value="GHA45899.1"/>
    <property type="molecule type" value="Genomic_DNA"/>
</dbReference>
<sequence length="81" mass="8748">MGRISFTTIRALLPIFAASVLMVVLVPFVVINDNTLASMMAISGFMAVGLALTLVYHQIQHSDLISQITQATKDRANAQNS</sequence>
<name>A0ABQ3CXZ9_9RHOB</name>
<reference evidence="3" key="1">
    <citation type="journal article" date="2019" name="Int. J. Syst. Evol. Microbiol.">
        <title>The Global Catalogue of Microorganisms (GCM) 10K type strain sequencing project: providing services to taxonomists for standard genome sequencing and annotation.</title>
        <authorList>
            <consortium name="The Broad Institute Genomics Platform"/>
            <consortium name="The Broad Institute Genome Sequencing Center for Infectious Disease"/>
            <person name="Wu L."/>
            <person name="Ma J."/>
        </authorList>
    </citation>
    <scope>NUCLEOTIDE SEQUENCE [LARGE SCALE GENOMIC DNA]</scope>
    <source>
        <strain evidence="3">KCTC 32465</strain>
    </source>
</reference>
<feature type="transmembrane region" description="Helical" evidence="1">
    <location>
        <begin position="12"/>
        <end position="30"/>
    </location>
</feature>
<proteinExistence type="predicted"/>
<feature type="transmembrane region" description="Helical" evidence="1">
    <location>
        <begin position="36"/>
        <end position="56"/>
    </location>
</feature>
<comment type="caution">
    <text evidence="2">The sequence shown here is derived from an EMBL/GenBank/DDBJ whole genome shotgun (WGS) entry which is preliminary data.</text>
</comment>